<protein>
    <submittedName>
        <fullName evidence="1">Uncharacterized protein</fullName>
    </submittedName>
</protein>
<evidence type="ECO:0000313" key="1">
    <source>
        <dbReference type="EMBL" id="KAK0490990.1"/>
    </source>
</evidence>
<keyword evidence="2" id="KW-1185">Reference proteome</keyword>
<accession>A0AA39PUU6</accession>
<gene>
    <name evidence="1" type="ORF">IW261DRAFT_54627</name>
</gene>
<dbReference type="Gene3D" id="3.80.10.10">
    <property type="entry name" value="Ribonuclease Inhibitor"/>
    <property type="match status" value="1"/>
</dbReference>
<dbReference type="EMBL" id="JAUEPR010000001">
    <property type="protein sequence ID" value="KAK0490990.1"/>
    <property type="molecule type" value="Genomic_DNA"/>
</dbReference>
<comment type="caution">
    <text evidence="1">The sequence shown here is derived from an EMBL/GenBank/DDBJ whole genome shotgun (WGS) entry which is preliminary data.</text>
</comment>
<proteinExistence type="predicted"/>
<dbReference type="InterPro" id="IPR032675">
    <property type="entry name" value="LRR_dom_sf"/>
</dbReference>
<reference evidence="1" key="1">
    <citation type="submission" date="2023-06" db="EMBL/GenBank/DDBJ databases">
        <authorList>
            <consortium name="Lawrence Berkeley National Laboratory"/>
            <person name="Ahrendt S."/>
            <person name="Sahu N."/>
            <person name="Indic B."/>
            <person name="Wong-Bajracharya J."/>
            <person name="Merenyi Z."/>
            <person name="Ke H.-M."/>
            <person name="Monk M."/>
            <person name="Kocsube S."/>
            <person name="Drula E."/>
            <person name="Lipzen A."/>
            <person name="Balint B."/>
            <person name="Henrissat B."/>
            <person name="Andreopoulos B."/>
            <person name="Martin F.M."/>
            <person name="Harder C.B."/>
            <person name="Rigling D."/>
            <person name="Ford K.L."/>
            <person name="Foster G.D."/>
            <person name="Pangilinan J."/>
            <person name="Papanicolaou A."/>
            <person name="Barry K."/>
            <person name="LaButti K."/>
            <person name="Viragh M."/>
            <person name="Koriabine M."/>
            <person name="Yan M."/>
            <person name="Riley R."/>
            <person name="Champramary S."/>
            <person name="Plett K.L."/>
            <person name="Tsai I.J."/>
            <person name="Slot J."/>
            <person name="Sipos G."/>
            <person name="Plett J."/>
            <person name="Nagy L.G."/>
            <person name="Grigoriev I.V."/>
        </authorList>
    </citation>
    <scope>NUCLEOTIDE SEQUENCE</scope>
    <source>
        <strain evidence="1">ICMP 16352</strain>
    </source>
</reference>
<dbReference type="SUPFAM" id="SSF52047">
    <property type="entry name" value="RNI-like"/>
    <property type="match status" value="1"/>
</dbReference>
<sequence>MGQRHQVFAIAKVIPKGDIRAYYRCIAAWHHQWCYGTLPLKATRRFLTLLKQKDNAEIVLDEIRRVQNKYGRWQEEPELPDLPCSYISFLMGSAWNVDLEDPTDPYFHRGTFLGSVLEADMGSTQGDNNDGITVVDVSDPLKPAYCFVSVNGLEAAGDVPDMTPLSAEQYVRAYYPKEDGPKDASVQKVIGVLADENLVTLRMLAEAWPGEYKDKSDSDDVDESPESHNNIAVASDLVPSLVDLTLGTALEQSISAEDTAHLENLVWQPGKALLIKEVLQKQDPFSDAGVSLLTQVVLQNPKVVDLSGFSLTTDQLVSVLSTVEKDIETLKLSGNRNITIVTVKAVLTQCPALTRLVLLDTSVKAVDLQTLFISDPEIFYHLHDLIHPYLLTATKRATYANAFSFISVAGVGGGIPIASLPFLNPAKIVQGLIDALIVHAEMDGPSFAGPDQCSLFPQVAFGSALRRETQRWSERFVSSFPQVSFDAFQGQGWCFALQNDPIHWLGGRGLSFYGFLKVDVLAVNADVERQNKAKGDSFDTKTTSSDSNEEEKPVAFGIIYDLDEFLAAMEAEGRPLPTKAMVMKLRDILEAMKSKQGIRLMQQSDVIPFIRTIFQGAQFSA</sequence>
<name>A0AA39PUU6_9AGAR</name>
<dbReference type="Proteomes" id="UP001175227">
    <property type="component" value="Unassembled WGS sequence"/>
</dbReference>
<dbReference type="AlphaFoldDB" id="A0AA39PUU6"/>
<evidence type="ECO:0000313" key="2">
    <source>
        <dbReference type="Proteomes" id="UP001175227"/>
    </source>
</evidence>
<organism evidence="1 2">
    <name type="scientific">Armillaria novae-zelandiae</name>
    <dbReference type="NCBI Taxonomy" id="153914"/>
    <lineage>
        <taxon>Eukaryota</taxon>
        <taxon>Fungi</taxon>
        <taxon>Dikarya</taxon>
        <taxon>Basidiomycota</taxon>
        <taxon>Agaricomycotina</taxon>
        <taxon>Agaricomycetes</taxon>
        <taxon>Agaricomycetidae</taxon>
        <taxon>Agaricales</taxon>
        <taxon>Marasmiineae</taxon>
        <taxon>Physalacriaceae</taxon>
        <taxon>Armillaria</taxon>
    </lineage>
</organism>